<dbReference type="EMBL" id="CP013979">
    <property type="protein sequence ID" value="ANJ25887.1"/>
    <property type="molecule type" value="Genomic_DNA"/>
</dbReference>
<dbReference type="InterPro" id="IPR029058">
    <property type="entry name" value="AB_hydrolase_fold"/>
</dbReference>
<dbReference type="SUPFAM" id="SSF53474">
    <property type="entry name" value="alpha/beta-Hydrolases"/>
    <property type="match status" value="1"/>
</dbReference>
<dbReference type="RefSeq" id="WP_067872998.1">
    <property type="nucleotide sequence ID" value="NZ_CP013979.1"/>
</dbReference>
<dbReference type="OrthoDB" id="4291328at2"/>
<evidence type="ECO:0000259" key="1">
    <source>
        <dbReference type="Pfam" id="PF12697"/>
    </source>
</evidence>
<name>A0A191WCB9_9MICO</name>
<dbReference type="InterPro" id="IPR000073">
    <property type="entry name" value="AB_hydrolase_1"/>
</dbReference>
<dbReference type="STRING" id="453304.ATC03_03140"/>
<reference evidence="2 3" key="1">
    <citation type="journal article" date="2016" name="Int. J. Syst. Evol. Microbiol.">
        <title>Agromyces aureus sp. nov., isolated from the rhizosphere of Salix caprea L. grown in a heavy-metal-contaminated soil.</title>
        <authorList>
            <person name="Corretto E."/>
            <person name="Antonielli L."/>
            <person name="Sessitsch A."/>
            <person name="Compant S."/>
            <person name="Gorfer M."/>
            <person name="Kuffner M."/>
            <person name="Brader G."/>
        </authorList>
    </citation>
    <scope>NUCLEOTIDE SEQUENCE [LARGE SCALE GENOMIC DNA]</scope>
    <source>
        <strain evidence="2 3">AR33</strain>
    </source>
</reference>
<proteinExistence type="predicted"/>
<dbReference type="Pfam" id="PF12697">
    <property type="entry name" value="Abhydrolase_6"/>
    <property type="match status" value="1"/>
</dbReference>
<dbReference type="AlphaFoldDB" id="A0A191WCB9"/>
<accession>A0A191WCB9</accession>
<organism evidence="2 3">
    <name type="scientific">Agromyces aureus</name>
    <dbReference type="NCBI Taxonomy" id="453304"/>
    <lineage>
        <taxon>Bacteria</taxon>
        <taxon>Bacillati</taxon>
        <taxon>Actinomycetota</taxon>
        <taxon>Actinomycetes</taxon>
        <taxon>Micrococcales</taxon>
        <taxon>Microbacteriaceae</taxon>
        <taxon>Agromyces</taxon>
    </lineage>
</organism>
<dbReference type="KEGG" id="agy:ATC03_03140"/>
<gene>
    <name evidence="2" type="ORF">ATC03_03140</name>
</gene>
<dbReference type="Gene3D" id="3.40.50.1820">
    <property type="entry name" value="alpha/beta hydrolase"/>
    <property type="match status" value="1"/>
</dbReference>
<protein>
    <recommendedName>
        <fullName evidence="1">AB hydrolase-1 domain-containing protein</fullName>
    </recommendedName>
</protein>
<keyword evidence="3" id="KW-1185">Reference proteome</keyword>
<sequence>MTVVLLHGLGADRRQPLTLLEPMVHEVLGEDELVIAPDVRAHGGFLEVGDAADFAISRLAAEVAEAVRVALAAGAASVSSGTDGGVRVDPESPITIMGISMGAAIALRIALEGLLPVERAVFIRPSFDDSPVPENLRPFPVIGQVLTDAGASGSAEFQEREVYHRVAEISPLGARALLAQFTAPDAARRAMRLVEVPRNRAFRDDAELAELEGRGIRSLVVGALRDPVHPLSTAERWAAGVAGPMLVLPARDDGPAAQSHVLTEQVGRWLRDF</sequence>
<dbReference type="Proteomes" id="UP000078437">
    <property type="component" value="Chromosome"/>
</dbReference>
<evidence type="ECO:0000313" key="2">
    <source>
        <dbReference type="EMBL" id="ANJ25887.1"/>
    </source>
</evidence>
<reference evidence="3" key="2">
    <citation type="submission" date="2016-01" db="EMBL/GenBank/DDBJ databases">
        <title>Complete genome sequence of Agromyces aureus AR33T and comparison with related organisms.</title>
        <authorList>
            <person name="Corretto E."/>
            <person name="Antonielli L."/>
            <person name="Sessitsch A."/>
            <person name="Brader G."/>
        </authorList>
    </citation>
    <scope>NUCLEOTIDE SEQUENCE [LARGE SCALE GENOMIC DNA]</scope>
    <source>
        <strain evidence="3">AR33</strain>
    </source>
</reference>
<dbReference type="GO" id="GO:0003824">
    <property type="term" value="F:catalytic activity"/>
    <property type="evidence" value="ECO:0007669"/>
    <property type="project" value="UniProtKB-ARBA"/>
</dbReference>
<feature type="domain" description="AB hydrolase-1" evidence="1">
    <location>
        <begin position="3"/>
        <end position="243"/>
    </location>
</feature>
<evidence type="ECO:0000313" key="3">
    <source>
        <dbReference type="Proteomes" id="UP000078437"/>
    </source>
</evidence>